<gene>
    <name evidence="7" type="ORF">BCR32DRAFT_267004</name>
</gene>
<dbReference type="PIRSF" id="PIRSF017302">
    <property type="entry name" value="Gltscr2"/>
    <property type="match status" value="1"/>
</dbReference>
<feature type="compositionally biased region" description="Basic and acidic residues" evidence="6">
    <location>
        <begin position="208"/>
        <end position="223"/>
    </location>
</feature>
<evidence type="ECO:0000313" key="8">
    <source>
        <dbReference type="Proteomes" id="UP000193944"/>
    </source>
</evidence>
<evidence type="ECO:0000313" key="7">
    <source>
        <dbReference type="EMBL" id="ORX83445.1"/>
    </source>
</evidence>
<dbReference type="Proteomes" id="UP000193944">
    <property type="component" value="Unassembled WGS sequence"/>
</dbReference>
<evidence type="ECO:0000256" key="5">
    <source>
        <dbReference type="PIRNR" id="PIRNR017302"/>
    </source>
</evidence>
<feature type="region of interest" description="Disordered" evidence="6">
    <location>
        <begin position="208"/>
        <end position="288"/>
    </location>
</feature>
<dbReference type="PANTHER" id="PTHR14211">
    <property type="entry name" value="GLIOMA SUPPRESSOR CANDIDATE REGION GENE 2"/>
    <property type="match status" value="1"/>
</dbReference>
<keyword evidence="3 5" id="KW-0690">Ribosome biogenesis</keyword>
<sequence length="400" mass="47168">MENTGRPKSKSNVRKGKKDWKKNIDITEVENDLDEIRKEEIQFGGKIEEQSNEDLFTIDVEGDTEVKRKNKSKKLLTIEEILKPQSKVKSLGSNRNKDSKNVSRYNLSKYTKQQINLINKRKAEGKINKVNKKKKSGSIIARDLWEEADNTEPQEINFFNQPKPKAPNTLKYNKLAEKIEAVKVGHPGTSYNPTFTDHQDALRIAVDIEQKKEDEKAKIEKELSYPPELDEMSDHEIVEDDDDEEEEEEVEDNSKDQIMTKVTERKTKAQRNKEKRNKEKEEERLRKLKDKEMGKQIEEIEKIQKAIDEEEKNTLEKMNKPKKEKMPRLGKVRYQAKSMDIQLTEELSESLRGLKPEGNLFTDRFKSLQERAIIEPRVRNTKERRYKLKEYEKHSYKKFK</sequence>
<feature type="compositionally biased region" description="Basic and acidic residues" evidence="6">
    <location>
        <begin position="276"/>
        <end position="288"/>
    </location>
</feature>
<protein>
    <recommendedName>
        <fullName evidence="2 5">Ribosome biogenesis protein NOP53</fullName>
    </recommendedName>
</protein>
<evidence type="ECO:0000256" key="3">
    <source>
        <dbReference type="ARBA" id="ARBA00022517"/>
    </source>
</evidence>
<evidence type="ECO:0000256" key="1">
    <source>
        <dbReference type="ARBA" id="ARBA00008838"/>
    </source>
</evidence>
<feature type="region of interest" description="Disordered" evidence="6">
    <location>
        <begin position="1"/>
        <end position="21"/>
    </location>
</feature>
<proteinExistence type="inferred from homology"/>
<dbReference type="GO" id="GO:0000027">
    <property type="term" value="P:ribosomal large subunit assembly"/>
    <property type="evidence" value="ECO:0007669"/>
    <property type="project" value="UniProtKB-UniRule"/>
</dbReference>
<keyword evidence="4 5" id="KW-0539">Nucleus</keyword>
<evidence type="ECO:0000256" key="6">
    <source>
        <dbReference type="SAM" id="MobiDB-lite"/>
    </source>
</evidence>
<dbReference type="EMBL" id="MCFG01000073">
    <property type="protein sequence ID" value="ORX83445.1"/>
    <property type="molecule type" value="Genomic_DNA"/>
</dbReference>
<dbReference type="GO" id="GO:0008097">
    <property type="term" value="F:5S rRNA binding"/>
    <property type="evidence" value="ECO:0007669"/>
    <property type="project" value="TreeGrafter"/>
</dbReference>
<comment type="similarity">
    <text evidence="1 5">Belongs to the NOP53 family.</text>
</comment>
<comment type="function">
    <text evidence="5">May play a role in ribosome biogenesis.</text>
</comment>
<dbReference type="GO" id="GO:0005654">
    <property type="term" value="C:nucleoplasm"/>
    <property type="evidence" value="ECO:0007669"/>
    <property type="project" value="UniProtKB-SubCell"/>
</dbReference>
<dbReference type="AlphaFoldDB" id="A0A1Y1XCJ7"/>
<reference evidence="7 8" key="2">
    <citation type="submission" date="2016-08" db="EMBL/GenBank/DDBJ databases">
        <title>Pervasive Adenine N6-methylation of Active Genes in Fungi.</title>
        <authorList>
            <consortium name="DOE Joint Genome Institute"/>
            <person name="Mondo S.J."/>
            <person name="Dannebaum R.O."/>
            <person name="Kuo R.C."/>
            <person name="Labutti K."/>
            <person name="Haridas S."/>
            <person name="Kuo A."/>
            <person name="Salamov A."/>
            <person name="Ahrendt S.R."/>
            <person name="Lipzen A."/>
            <person name="Sullivan W."/>
            <person name="Andreopoulos W.B."/>
            <person name="Clum A."/>
            <person name="Lindquist E."/>
            <person name="Daum C."/>
            <person name="Ramamoorthy G.K."/>
            <person name="Gryganskyi A."/>
            <person name="Culley D."/>
            <person name="Magnuson J.K."/>
            <person name="James T.Y."/>
            <person name="O'Malley M.A."/>
            <person name="Stajich J.E."/>
            <person name="Spatafora J.W."/>
            <person name="Visel A."/>
            <person name="Grigoriev I.V."/>
        </authorList>
    </citation>
    <scope>NUCLEOTIDE SEQUENCE [LARGE SCALE GENOMIC DNA]</scope>
    <source>
        <strain evidence="7 8">S4</strain>
    </source>
</reference>
<evidence type="ECO:0000256" key="2">
    <source>
        <dbReference type="ARBA" id="ARBA00018339"/>
    </source>
</evidence>
<dbReference type="InterPro" id="IPR011687">
    <property type="entry name" value="Nop53/GLTSCR2"/>
</dbReference>
<dbReference type="PANTHER" id="PTHR14211:SF7">
    <property type="entry name" value="RIBOSOME BIOGENESIS PROTEIN NOP53"/>
    <property type="match status" value="1"/>
</dbReference>
<feature type="compositionally biased region" description="Acidic residues" evidence="6">
    <location>
        <begin position="228"/>
        <end position="251"/>
    </location>
</feature>
<dbReference type="Pfam" id="PF07767">
    <property type="entry name" value="Nop53"/>
    <property type="match status" value="1"/>
</dbReference>
<comment type="subcellular location">
    <subcellularLocation>
        <location evidence="5">Nucleus</location>
        <location evidence="5">Nucleolus</location>
    </subcellularLocation>
    <subcellularLocation>
        <location evidence="5">Nucleus</location>
        <location evidence="5">Nucleoplasm</location>
    </subcellularLocation>
</comment>
<feature type="region of interest" description="Disordered" evidence="6">
    <location>
        <begin position="312"/>
        <end position="333"/>
    </location>
</feature>
<feature type="compositionally biased region" description="Basic and acidic residues" evidence="6">
    <location>
        <begin position="312"/>
        <end position="327"/>
    </location>
</feature>
<accession>A0A1Y1XCJ7</accession>
<reference evidence="7 8" key="1">
    <citation type="submission" date="2016-08" db="EMBL/GenBank/DDBJ databases">
        <title>A Parts List for Fungal Cellulosomes Revealed by Comparative Genomics.</title>
        <authorList>
            <consortium name="DOE Joint Genome Institute"/>
            <person name="Haitjema C.H."/>
            <person name="Gilmore S.P."/>
            <person name="Henske J.K."/>
            <person name="Solomon K.V."/>
            <person name="De Groot R."/>
            <person name="Kuo A."/>
            <person name="Mondo S.J."/>
            <person name="Salamov A.A."/>
            <person name="Labutti K."/>
            <person name="Zhao Z."/>
            <person name="Chiniquy J."/>
            <person name="Barry K."/>
            <person name="Brewer H.M."/>
            <person name="Purvine S.O."/>
            <person name="Wright A.T."/>
            <person name="Boxma B."/>
            <person name="Van Alen T."/>
            <person name="Hackstein J.H."/>
            <person name="Baker S.E."/>
            <person name="Grigoriev I.V."/>
            <person name="O'Malley M.A."/>
        </authorList>
    </citation>
    <scope>NUCLEOTIDE SEQUENCE [LARGE SCALE GENOMIC DNA]</scope>
    <source>
        <strain evidence="7 8">S4</strain>
    </source>
</reference>
<dbReference type="GO" id="GO:0006364">
    <property type="term" value="P:rRNA processing"/>
    <property type="evidence" value="ECO:0007669"/>
    <property type="project" value="TreeGrafter"/>
</dbReference>
<keyword evidence="8" id="KW-1185">Reference proteome</keyword>
<name>A0A1Y1XCJ7_9FUNG</name>
<dbReference type="GO" id="GO:0005730">
    <property type="term" value="C:nucleolus"/>
    <property type="evidence" value="ECO:0007669"/>
    <property type="project" value="UniProtKB-SubCell"/>
</dbReference>
<feature type="compositionally biased region" description="Basic residues" evidence="6">
    <location>
        <begin position="7"/>
        <end position="20"/>
    </location>
</feature>
<dbReference type="STRING" id="1754192.A0A1Y1XCJ7"/>
<organism evidence="7 8">
    <name type="scientific">Anaeromyces robustus</name>
    <dbReference type="NCBI Taxonomy" id="1754192"/>
    <lineage>
        <taxon>Eukaryota</taxon>
        <taxon>Fungi</taxon>
        <taxon>Fungi incertae sedis</taxon>
        <taxon>Chytridiomycota</taxon>
        <taxon>Chytridiomycota incertae sedis</taxon>
        <taxon>Neocallimastigomycetes</taxon>
        <taxon>Neocallimastigales</taxon>
        <taxon>Neocallimastigaceae</taxon>
        <taxon>Anaeromyces</taxon>
    </lineage>
</organism>
<feature type="region of interest" description="Disordered" evidence="6">
    <location>
        <begin position="86"/>
        <end position="106"/>
    </location>
</feature>
<evidence type="ECO:0000256" key="4">
    <source>
        <dbReference type="ARBA" id="ARBA00023242"/>
    </source>
</evidence>
<comment type="caution">
    <text evidence="7">The sequence shown here is derived from an EMBL/GenBank/DDBJ whole genome shotgun (WGS) entry which is preliminary data.</text>
</comment>
<dbReference type="OrthoDB" id="5072at2759"/>